<organism evidence="1 2">
    <name type="scientific">Asaia krungthepensis NRIC 0535</name>
    <dbReference type="NCBI Taxonomy" id="1307925"/>
    <lineage>
        <taxon>Bacteria</taxon>
        <taxon>Pseudomonadati</taxon>
        <taxon>Pseudomonadota</taxon>
        <taxon>Alphaproteobacteria</taxon>
        <taxon>Acetobacterales</taxon>
        <taxon>Acetobacteraceae</taxon>
        <taxon>Asaia</taxon>
    </lineage>
</organism>
<evidence type="ECO:0000313" key="2">
    <source>
        <dbReference type="Proteomes" id="UP001062776"/>
    </source>
</evidence>
<comment type="caution">
    <text evidence="1">The sequence shown here is derived from an EMBL/GenBank/DDBJ whole genome shotgun (WGS) entry which is preliminary data.</text>
</comment>
<name>A0ABQ0Q4C7_9PROT</name>
<proteinExistence type="predicted"/>
<evidence type="ECO:0008006" key="3">
    <source>
        <dbReference type="Google" id="ProtNLM"/>
    </source>
</evidence>
<evidence type="ECO:0000313" key="1">
    <source>
        <dbReference type="EMBL" id="GBQ90881.1"/>
    </source>
</evidence>
<protein>
    <recommendedName>
        <fullName evidence="3">Secreted protein</fullName>
    </recommendedName>
</protein>
<dbReference type="Proteomes" id="UP001062776">
    <property type="component" value="Unassembled WGS sequence"/>
</dbReference>
<gene>
    <name evidence="1" type="ORF">AA0535_2143</name>
</gene>
<sequence>MSASRSWLGPVSQCLAAIFAAELSGAGDWSDDGVESWACAGAENKAPTRTTAVRNK</sequence>
<dbReference type="EMBL" id="BAPV01000034">
    <property type="protein sequence ID" value="GBQ90881.1"/>
    <property type="molecule type" value="Genomic_DNA"/>
</dbReference>
<reference evidence="1" key="1">
    <citation type="submission" date="2013-04" db="EMBL/GenBank/DDBJ databases">
        <title>The genome sequencing project of 58 acetic acid bacteria.</title>
        <authorList>
            <person name="Okamoto-Kainuma A."/>
            <person name="Ishikawa M."/>
            <person name="Umino S."/>
            <person name="Koizumi Y."/>
            <person name="Shiwa Y."/>
            <person name="Yoshikawa H."/>
            <person name="Matsutani M."/>
            <person name="Matsushita K."/>
        </authorList>
    </citation>
    <scope>NUCLEOTIDE SEQUENCE</scope>
    <source>
        <strain evidence="1">NRIC 0535</strain>
    </source>
</reference>
<keyword evidence="2" id="KW-1185">Reference proteome</keyword>
<accession>A0ABQ0Q4C7</accession>